<dbReference type="PATRIC" id="fig|1149862.3.peg.258"/>
<dbReference type="GO" id="GO:0016887">
    <property type="term" value="F:ATP hydrolysis activity"/>
    <property type="evidence" value="ECO:0007669"/>
    <property type="project" value="InterPro"/>
</dbReference>
<dbReference type="Pfam" id="PF01434">
    <property type="entry name" value="Peptidase_M41"/>
    <property type="match status" value="1"/>
</dbReference>
<dbReference type="InterPro" id="IPR003960">
    <property type="entry name" value="ATPase_AAA_CS"/>
</dbReference>
<name>I9B6J3_9FIRM</name>
<keyword evidence="4" id="KW-0479">Metal-binding</keyword>
<dbReference type="GO" id="GO:0004222">
    <property type="term" value="F:metalloendopeptidase activity"/>
    <property type="evidence" value="ECO:0007669"/>
    <property type="project" value="InterPro"/>
</dbReference>
<keyword evidence="15" id="KW-1185">Reference proteome</keyword>
<evidence type="ECO:0000256" key="3">
    <source>
        <dbReference type="ARBA" id="ARBA00022670"/>
    </source>
</evidence>
<dbReference type="PANTHER" id="PTHR23076:SF97">
    <property type="entry name" value="ATP-DEPENDENT ZINC METALLOPROTEASE YME1L1"/>
    <property type="match status" value="1"/>
</dbReference>
<keyword evidence="12" id="KW-0812">Transmembrane</keyword>
<dbReference type="InterPro" id="IPR027417">
    <property type="entry name" value="P-loop_NTPase"/>
</dbReference>
<evidence type="ECO:0000256" key="1">
    <source>
        <dbReference type="ARBA" id="ARBA00001947"/>
    </source>
</evidence>
<dbReference type="PANTHER" id="PTHR23076">
    <property type="entry name" value="METALLOPROTEASE M41 FTSH"/>
    <property type="match status" value="1"/>
</dbReference>
<comment type="similarity">
    <text evidence="11">Belongs to the AAA ATPase family.</text>
</comment>
<evidence type="ECO:0000256" key="2">
    <source>
        <dbReference type="ARBA" id="ARBA00010044"/>
    </source>
</evidence>
<dbReference type="InterPro" id="IPR003959">
    <property type="entry name" value="ATPase_AAA_core"/>
</dbReference>
<dbReference type="Gene3D" id="1.10.8.60">
    <property type="match status" value="1"/>
</dbReference>
<dbReference type="FunFam" id="3.40.50.300:FF:001025">
    <property type="entry name" value="ATPase family, AAA domain-containing 2B"/>
    <property type="match status" value="1"/>
</dbReference>
<evidence type="ECO:0000313" key="14">
    <source>
        <dbReference type="EMBL" id="EIW20772.1"/>
    </source>
</evidence>
<keyword evidence="12" id="KW-1133">Transmembrane helix</keyword>
<dbReference type="SMART" id="SM00382">
    <property type="entry name" value="AAA"/>
    <property type="match status" value="1"/>
</dbReference>
<keyword evidence="5 11" id="KW-0547">Nucleotide-binding</keyword>
<evidence type="ECO:0000256" key="4">
    <source>
        <dbReference type="ARBA" id="ARBA00022723"/>
    </source>
</evidence>
<evidence type="ECO:0000256" key="11">
    <source>
        <dbReference type="RuleBase" id="RU003651"/>
    </source>
</evidence>
<accession>I9B6J3</accession>
<keyword evidence="9" id="KW-0482">Metalloprotease</keyword>
<evidence type="ECO:0000256" key="6">
    <source>
        <dbReference type="ARBA" id="ARBA00022801"/>
    </source>
</evidence>
<dbReference type="FunFam" id="1.10.8.60:FF:000001">
    <property type="entry name" value="ATP-dependent zinc metalloprotease FtsH"/>
    <property type="match status" value="1"/>
</dbReference>
<dbReference type="InterPro" id="IPR041569">
    <property type="entry name" value="AAA_lid_3"/>
</dbReference>
<evidence type="ECO:0000313" key="15">
    <source>
        <dbReference type="Proteomes" id="UP000004324"/>
    </source>
</evidence>
<comment type="similarity">
    <text evidence="2">In the C-terminal section; belongs to the peptidase M41 family.</text>
</comment>
<reference evidence="14 15" key="1">
    <citation type="journal article" date="2012" name="J. Bacteriol.">
        <title>Draft Genome Sequences for Two Metal-Reducing Pelosinus fermentans Strains Isolated from a Cr(VI)-Contaminated Site and for Type Strain R7.</title>
        <authorList>
            <person name="Brown S.D."/>
            <person name="Podar M."/>
            <person name="Klingeman D.M."/>
            <person name="Johnson C.M."/>
            <person name="Yang Z.K."/>
            <person name="Utturkar S.M."/>
            <person name="Land M.L."/>
            <person name="Mosher J.J."/>
            <person name="Hurt R.A.Jr."/>
            <person name="Phelps T.J."/>
            <person name="Palumbo A.V."/>
            <person name="Arkin A.P."/>
            <person name="Hazen T.C."/>
            <person name="Elias D.A."/>
        </authorList>
    </citation>
    <scope>NUCLEOTIDE SEQUENCE [LARGE SCALE GENOMIC DNA]</scope>
    <source>
        <strain evidence="14 15">B4</strain>
    </source>
</reference>
<dbReference type="EMBL" id="AKVJ01000004">
    <property type="protein sequence ID" value="EIW20772.1"/>
    <property type="molecule type" value="Genomic_DNA"/>
</dbReference>
<feature type="transmembrane region" description="Helical" evidence="12">
    <location>
        <begin position="26"/>
        <end position="46"/>
    </location>
</feature>
<evidence type="ECO:0000256" key="8">
    <source>
        <dbReference type="ARBA" id="ARBA00022840"/>
    </source>
</evidence>
<evidence type="ECO:0000259" key="13">
    <source>
        <dbReference type="SMART" id="SM00382"/>
    </source>
</evidence>
<evidence type="ECO:0000256" key="5">
    <source>
        <dbReference type="ARBA" id="ARBA00022741"/>
    </source>
</evidence>
<comment type="caution">
    <text evidence="14">The sequence shown here is derived from an EMBL/GenBank/DDBJ whole genome shotgun (WGS) entry which is preliminary data.</text>
</comment>
<dbReference type="Gene3D" id="1.20.58.760">
    <property type="entry name" value="Peptidase M41"/>
    <property type="match status" value="1"/>
</dbReference>
<dbReference type="OrthoDB" id="9809379at2"/>
<dbReference type="SUPFAM" id="SSF52540">
    <property type="entry name" value="P-loop containing nucleoside triphosphate hydrolases"/>
    <property type="match status" value="1"/>
</dbReference>
<dbReference type="Pfam" id="PF17862">
    <property type="entry name" value="AAA_lid_3"/>
    <property type="match status" value="1"/>
</dbReference>
<dbReference type="InterPro" id="IPR003593">
    <property type="entry name" value="AAA+_ATPase"/>
</dbReference>
<feature type="domain" description="AAA+ ATPase" evidence="13">
    <location>
        <begin position="99"/>
        <end position="244"/>
    </location>
</feature>
<organism evidence="14 15">
    <name type="scientific">Pelosinus fermentans B4</name>
    <dbReference type="NCBI Taxonomy" id="1149862"/>
    <lineage>
        <taxon>Bacteria</taxon>
        <taxon>Bacillati</taxon>
        <taxon>Bacillota</taxon>
        <taxon>Negativicutes</taxon>
        <taxon>Selenomonadales</taxon>
        <taxon>Sporomusaceae</taxon>
        <taxon>Pelosinus</taxon>
    </lineage>
</organism>
<proteinExistence type="inferred from homology"/>
<dbReference type="GO" id="GO:0005524">
    <property type="term" value="F:ATP binding"/>
    <property type="evidence" value="ECO:0007669"/>
    <property type="project" value="UniProtKB-KW"/>
</dbReference>
<keyword evidence="10" id="KW-0175">Coiled coil</keyword>
<evidence type="ECO:0000256" key="9">
    <source>
        <dbReference type="ARBA" id="ARBA00023049"/>
    </source>
</evidence>
<keyword evidence="7" id="KW-0862">Zinc</keyword>
<dbReference type="InterPro" id="IPR037219">
    <property type="entry name" value="Peptidase_M41-like"/>
</dbReference>
<dbReference type="Gene3D" id="3.40.50.300">
    <property type="entry name" value="P-loop containing nucleotide triphosphate hydrolases"/>
    <property type="match status" value="1"/>
</dbReference>
<dbReference type="GO" id="GO:0046872">
    <property type="term" value="F:metal ion binding"/>
    <property type="evidence" value="ECO:0007669"/>
    <property type="project" value="UniProtKB-KW"/>
</dbReference>
<evidence type="ECO:0000256" key="7">
    <source>
        <dbReference type="ARBA" id="ARBA00022833"/>
    </source>
</evidence>
<keyword evidence="3" id="KW-0645">Protease</keyword>
<dbReference type="GO" id="GO:0006508">
    <property type="term" value="P:proteolysis"/>
    <property type="evidence" value="ECO:0007669"/>
    <property type="project" value="UniProtKB-KW"/>
</dbReference>
<keyword evidence="6" id="KW-0378">Hydrolase</keyword>
<evidence type="ECO:0000256" key="12">
    <source>
        <dbReference type="SAM" id="Phobius"/>
    </source>
</evidence>
<keyword evidence="12" id="KW-0472">Membrane</keyword>
<dbReference type="RefSeq" id="WP_007930599.1">
    <property type="nucleotide sequence ID" value="NZ_AKVJ01000004.1"/>
</dbReference>
<dbReference type="PROSITE" id="PS00674">
    <property type="entry name" value="AAA"/>
    <property type="match status" value="1"/>
</dbReference>
<evidence type="ECO:0000256" key="10">
    <source>
        <dbReference type="ARBA" id="ARBA00023054"/>
    </source>
</evidence>
<keyword evidence="8 11" id="KW-0067">ATP-binding</keyword>
<sequence>MYLTELCIGTVAGLLFFMLWQGFDGILVFFVATLIIAGIYFYYANVTKKSFAVNKKGLSTSSLIQFDDIGGQEVAKQELREAVEFIKDSTRLSHLGIRPLKGVLLNGPPGTGKTLLAKAAAQFTDSVFLSASGSEFVEMYVGVGAQRVRQLFQSAKSLAKQQRKDSAILFIDELDILGGKRGQNAGNTEYDQTLNELLVQMDGLSFDDSVKILIIGATNRIDILDSALLRPGRFDRHVKVELPDKKGRLHILSLHTKNKPLAADVSLETLAANTFGFSGAHLESLTNEAAILALREEKVTITSKHFQSAIDKVIMGEKLDRRPNTLEKQRIAIHEAGHALVSEITRPGSVATINIASRSNALGYVRQTTLDDTYLYTLDVIKNKIAVALAGAIAEEINLGNRSTGASNDFKQAIDLAKEIIHNGMSTLGIISVEDLAKDLLHATITSIIKETEQYVYTILSNRQTTLQAAVALLLEKECLNGDEFRALLTTS</sequence>
<dbReference type="Proteomes" id="UP000004324">
    <property type="component" value="Unassembled WGS sequence"/>
</dbReference>
<dbReference type="AlphaFoldDB" id="I9B6J3"/>
<gene>
    <name evidence="14" type="ORF">FB4_1984</name>
</gene>
<dbReference type="Pfam" id="PF00004">
    <property type="entry name" value="AAA"/>
    <property type="match status" value="1"/>
</dbReference>
<dbReference type="InterPro" id="IPR000642">
    <property type="entry name" value="Peptidase_M41"/>
</dbReference>
<comment type="cofactor">
    <cofactor evidence="1">
        <name>Zn(2+)</name>
        <dbReference type="ChEBI" id="CHEBI:29105"/>
    </cofactor>
</comment>
<protein>
    <submittedName>
        <fullName evidence="14">AAA ATPase central domain protein</fullName>
    </submittedName>
</protein>
<dbReference type="SUPFAM" id="SSF140990">
    <property type="entry name" value="FtsH protease domain-like"/>
    <property type="match status" value="1"/>
</dbReference>
<dbReference type="GO" id="GO:0004176">
    <property type="term" value="F:ATP-dependent peptidase activity"/>
    <property type="evidence" value="ECO:0007669"/>
    <property type="project" value="InterPro"/>
</dbReference>